<organism evidence="5 6">
    <name type="scientific">Sphaerochaeta pleomorpha (strain ATCC BAA-1885 / DSM 22778 / Grapes)</name>
    <dbReference type="NCBI Taxonomy" id="158190"/>
    <lineage>
        <taxon>Bacteria</taxon>
        <taxon>Pseudomonadati</taxon>
        <taxon>Spirochaetota</taxon>
        <taxon>Spirochaetia</taxon>
        <taxon>Spirochaetales</taxon>
        <taxon>Sphaerochaetaceae</taxon>
        <taxon>Sphaerochaeta</taxon>
    </lineage>
</organism>
<dbReference type="Gene3D" id="1.10.10.60">
    <property type="entry name" value="Homeodomain-like"/>
    <property type="match status" value="1"/>
</dbReference>
<dbReference type="RefSeq" id="WP_014270167.1">
    <property type="nucleotide sequence ID" value="NC_016633.1"/>
</dbReference>
<protein>
    <submittedName>
        <fullName evidence="5">DNA-binding domain-containing protein, AraC-type</fullName>
    </submittedName>
</protein>
<dbReference type="eggNOG" id="COG2207">
    <property type="taxonomic scope" value="Bacteria"/>
</dbReference>
<dbReference type="PANTHER" id="PTHR43280">
    <property type="entry name" value="ARAC-FAMILY TRANSCRIPTIONAL REGULATOR"/>
    <property type="match status" value="1"/>
</dbReference>
<dbReference type="eggNOG" id="COG4936">
    <property type="taxonomic scope" value="Bacteria"/>
</dbReference>
<dbReference type="GO" id="GO:0003700">
    <property type="term" value="F:DNA-binding transcription factor activity"/>
    <property type="evidence" value="ECO:0007669"/>
    <property type="project" value="InterPro"/>
</dbReference>
<dbReference type="SMART" id="SM00342">
    <property type="entry name" value="HTH_ARAC"/>
    <property type="match status" value="1"/>
</dbReference>
<dbReference type="SUPFAM" id="SSF46689">
    <property type="entry name" value="Homeodomain-like"/>
    <property type="match status" value="1"/>
</dbReference>
<dbReference type="KEGG" id="sgp:SpiGrapes_1509"/>
<feature type="domain" description="HTH araC/xylS-type" evidence="4">
    <location>
        <begin position="179"/>
        <end position="278"/>
    </location>
</feature>
<dbReference type="HOGENOM" id="CLU_036605_0_0_12"/>
<dbReference type="STRING" id="158190.SpiGrapes_1509"/>
<keyword evidence="2 5" id="KW-0238">DNA-binding</keyword>
<dbReference type="PANTHER" id="PTHR43280:SF28">
    <property type="entry name" value="HTH-TYPE TRANSCRIPTIONAL ACTIVATOR RHAS"/>
    <property type="match status" value="1"/>
</dbReference>
<evidence type="ECO:0000313" key="6">
    <source>
        <dbReference type="Proteomes" id="UP000005632"/>
    </source>
</evidence>
<dbReference type="Pfam" id="PF10114">
    <property type="entry name" value="PocR"/>
    <property type="match status" value="1"/>
</dbReference>
<keyword evidence="6" id="KW-1185">Reference proteome</keyword>
<keyword evidence="3" id="KW-0804">Transcription</keyword>
<dbReference type="EMBL" id="CP003155">
    <property type="protein sequence ID" value="AEV29319.1"/>
    <property type="molecule type" value="Genomic_DNA"/>
</dbReference>
<dbReference type="AlphaFoldDB" id="G8QVM7"/>
<evidence type="ECO:0000256" key="1">
    <source>
        <dbReference type="ARBA" id="ARBA00023015"/>
    </source>
</evidence>
<keyword evidence="1" id="KW-0805">Transcription regulation</keyword>
<name>G8QVM7_SPHPG</name>
<accession>G8QVM7</accession>
<dbReference type="GO" id="GO:0043565">
    <property type="term" value="F:sequence-specific DNA binding"/>
    <property type="evidence" value="ECO:0007669"/>
    <property type="project" value="InterPro"/>
</dbReference>
<reference evidence="5 6" key="1">
    <citation type="submission" date="2011-11" db="EMBL/GenBank/DDBJ databases">
        <title>Complete sequence of Spirochaeta sp. grapes.</title>
        <authorList>
            <consortium name="US DOE Joint Genome Institute"/>
            <person name="Lucas S."/>
            <person name="Han J."/>
            <person name="Lapidus A."/>
            <person name="Cheng J.-F."/>
            <person name="Goodwin L."/>
            <person name="Pitluck S."/>
            <person name="Peters L."/>
            <person name="Ovchinnikova G."/>
            <person name="Munk A.C."/>
            <person name="Detter J.C."/>
            <person name="Han C."/>
            <person name="Tapia R."/>
            <person name="Land M."/>
            <person name="Hauser L."/>
            <person name="Kyrpides N."/>
            <person name="Ivanova N."/>
            <person name="Pagani I."/>
            <person name="Ritalahtilisa K."/>
            <person name="Loeffler F."/>
            <person name="Woyke T."/>
        </authorList>
    </citation>
    <scope>NUCLEOTIDE SEQUENCE [LARGE SCALE GENOMIC DNA]</scope>
    <source>
        <strain evidence="6">ATCC BAA-1885 / DSM 22778 / Grapes</strain>
    </source>
</reference>
<proteinExistence type="predicted"/>
<dbReference type="InterPro" id="IPR009057">
    <property type="entry name" value="Homeodomain-like_sf"/>
</dbReference>
<sequence length="292" mass="33730">MQETQQIFFDPEVKQLIDSFSYCFGVKITLYSPLVEEWLVGAFLKSSDYCTLLQKGLHYRPRCLAQDKLMCERCKRLGKLTVYRCHGGLNEAVMPIERDGMTIGYAMLGQFRTLEHAPAQLLGEWTSSGLEEKDFISAYMARPYFEEETLSRMLHLFTMLINFVSSSSYVKLWQPQLVEKVIQYLDEHMQEPSNLTVVARAVDRSESAVSHAIKQKFGVSFKQLATVRKIQRFESLLNKNPLLQINEASLLVGFPDQLYFSRVYRKFRNCTPSQYIKTLHSKELNGELLSFG</sequence>
<dbReference type="PROSITE" id="PS01124">
    <property type="entry name" value="HTH_ARAC_FAMILY_2"/>
    <property type="match status" value="1"/>
</dbReference>
<dbReference type="Pfam" id="PF12833">
    <property type="entry name" value="HTH_18"/>
    <property type="match status" value="1"/>
</dbReference>
<evidence type="ECO:0000259" key="4">
    <source>
        <dbReference type="PROSITE" id="PS01124"/>
    </source>
</evidence>
<dbReference type="InterPro" id="IPR018060">
    <property type="entry name" value="HTH_AraC"/>
</dbReference>
<dbReference type="Proteomes" id="UP000005632">
    <property type="component" value="Chromosome"/>
</dbReference>
<gene>
    <name evidence="5" type="ordered locus">SpiGrapes_1509</name>
</gene>
<evidence type="ECO:0000313" key="5">
    <source>
        <dbReference type="EMBL" id="AEV29319.1"/>
    </source>
</evidence>
<evidence type="ECO:0000256" key="2">
    <source>
        <dbReference type="ARBA" id="ARBA00023125"/>
    </source>
</evidence>
<evidence type="ECO:0000256" key="3">
    <source>
        <dbReference type="ARBA" id="ARBA00023163"/>
    </source>
</evidence>
<dbReference type="OrthoDB" id="9779969at2"/>
<dbReference type="InterPro" id="IPR018771">
    <property type="entry name" value="PocR_dom"/>
</dbReference>